<reference evidence="3 5" key="2">
    <citation type="journal article" date="2011" name="PLoS Biol.">
        <title>Modernizing reference genome assemblies.</title>
        <authorList>
            <person name="Church D.M."/>
            <person name="Schneider V.A."/>
            <person name="Graves T."/>
            <person name="Auger K."/>
            <person name="Cunningham F."/>
            <person name="Bouk N."/>
            <person name="Chen H.C."/>
            <person name="Agarwala R."/>
            <person name="McLaren W.M."/>
            <person name="Ritchie G.R."/>
            <person name="Albracht D."/>
            <person name="Kremitzki M."/>
            <person name="Rock S."/>
            <person name="Kotkiewicz H."/>
            <person name="Kremitzki C."/>
            <person name="Wollam A."/>
            <person name="Trani L."/>
            <person name="Fulton L."/>
            <person name="Fulton R."/>
            <person name="Matthews L."/>
            <person name="Whitehead S."/>
            <person name="Chow W."/>
            <person name="Torrance J."/>
            <person name="Dunn M."/>
            <person name="Harden G."/>
            <person name="Threadgold G."/>
            <person name="Wood J."/>
            <person name="Collins J."/>
            <person name="Heath P."/>
            <person name="Griffiths G."/>
            <person name="Pelan S."/>
            <person name="Grafham D."/>
            <person name="Eichler E.E."/>
            <person name="Weinstock G."/>
            <person name="Mardis E.R."/>
            <person name="Wilson R.K."/>
            <person name="Howe K."/>
            <person name="Flicek P."/>
            <person name="Hubbard T."/>
        </authorList>
    </citation>
    <scope>NUCLEOTIDE SEQUENCE [LARGE SCALE GENOMIC DNA]</scope>
    <source>
        <strain evidence="3 5">C57BL/6J</strain>
    </source>
</reference>
<dbReference type="InterPro" id="IPR001806">
    <property type="entry name" value="Small_GTPase"/>
</dbReference>
<dbReference type="jPOST" id="A0A2R8VH29"/>
<dbReference type="AGR" id="MGI:97846"/>
<dbReference type="Gene3D" id="3.40.50.300">
    <property type="entry name" value="P-loop containing nucleotide triphosphate hydrolases"/>
    <property type="match status" value="1"/>
</dbReference>
<dbReference type="GO" id="GO:0007264">
    <property type="term" value="P:small GTPase-mediated signal transduction"/>
    <property type="evidence" value="ECO:0007669"/>
    <property type="project" value="InterPro"/>
</dbReference>
<reference evidence="3" key="3">
    <citation type="submission" date="2025-08" db="UniProtKB">
        <authorList>
            <consortium name="Ensembl"/>
        </authorList>
    </citation>
    <scope>IDENTIFICATION</scope>
    <source>
        <strain evidence="3">C57BL/6J</strain>
    </source>
</reference>
<name>A0A2R8VH29_MOUSE</name>
<accession>A0A2R8VH29</accession>
<sequence length="36" mass="3760">MQAIKCVVVGDGAVGKTCLLISYTTNAFPGEYIPTV</sequence>
<evidence type="ECO:0000256" key="2">
    <source>
        <dbReference type="ARBA" id="ARBA00023134"/>
    </source>
</evidence>
<proteinExistence type="predicted"/>
<dbReference type="GO" id="GO:0005525">
    <property type="term" value="F:GTP binding"/>
    <property type="evidence" value="ECO:0007669"/>
    <property type="project" value="UniProtKB-KW"/>
</dbReference>
<dbReference type="SUPFAM" id="SSF52540">
    <property type="entry name" value="P-loop containing nucleoside triphosphate hydrolases"/>
    <property type="match status" value="1"/>
</dbReference>
<dbReference type="PRINTS" id="PR00449">
    <property type="entry name" value="RASTRNSFRMNG"/>
</dbReference>
<evidence type="ECO:0000313" key="3">
    <source>
        <dbReference type="Ensembl" id="ENSMUSP00000154826.2"/>
    </source>
</evidence>
<dbReference type="Bgee" id="ENSMUSG00000033220">
    <property type="expression patterns" value="Expressed in granulocyte and 129 other cell types or tissues"/>
</dbReference>
<reference evidence="3" key="4">
    <citation type="submission" date="2025-09" db="UniProtKB">
        <authorList>
            <consortium name="Ensembl"/>
        </authorList>
    </citation>
    <scope>IDENTIFICATION</scope>
    <source>
        <strain evidence="3">C57BL/6J</strain>
    </source>
</reference>
<evidence type="ECO:0000313" key="4">
    <source>
        <dbReference type="MGI" id="MGI:97846"/>
    </source>
</evidence>
<dbReference type="GO" id="GO:0003924">
    <property type="term" value="F:GTPase activity"/>
    <property type="evidence" value="ECO:0007669"/>
    <property type="project" value="InterPro"/>
</dbReference>
<dbReference type="OMA" id="RRMAPIT"/>
<dbReference type="Pfam" id="PF00071">
    <property type="entry name" value="Ras"/>
    <property type="match status" value="1"/>
</dbReference>
<protein>
    <submittedName>
        <fullName evidence="3">Rac family small GTPase 2</fullName>
    </submittedName>
</protein>
<dbReference type="PANTHER" id="PTHR24072">
    <property type="entry name" value="RHO FAMILY GTPASE"/>
    <property type="match status" value="1"/>
</dbReference>
<dbReference type="AlphaFoldDB" id="A0A2R8VH29"/>
<dbReference type="Proteomes" id="UP000000589">
    <property type="component" value="Chromosome 15"/>
</dbReference>
<dbReference type="MGI" id="MGI:97846">
    <property type="gene designation" value="Rac2"/>
</dbReference>
<dbReference type="ExpressionAtlas" id="A0A2R8VH29">
    <property type="expression patterns" value="baseline and differential"/>
</dbReference>
<keyword evidence="5" id="KW-1185">Reference proteome</keyword>
<reference evidence="3 5" key="1">
    <citation type="journal article" date="2009" name="PLoS Biol.">
        <title>Lineage-specific biology revealed by a finished genome assembly of the mouse.</title>
        <authorList>
            <consortium name="Mouse Genome Sequencing Consortium"/>
            <person name="Church D.M."/>
            <person name="Goodstadt L."/>
            <person name="Hillier L.W."/>
            <person name="Zody M.C."/>
            <person name="Goldstein S."/>
            <person name="She X."/>
            <person name="Bult C.J."/>
            <person name="Agarwala R."/>
            <person name="Cherry J.L."/>
            <person name="DiCuccio M."/>
            <person name="Hlavina W."/>
            <person name="Kapustin Y."/>
            <person name="Meric P."/>
            <person name="Maglott D."/>
            <person name="Birtle Z."/>
            <person name="Marques A.C."/>
            <person name="Graves T."/>
            <person name="Zhou S."/>
            <person name="Teague B."/>
            <person name="Potamousis K."/>
            <person name="Churas C."/>
            <person name="Place M."/>
            <person name="Herschleb J."/>
            <person name="Runnheim R."/>
            <person name="Forrest D."/>
            <person name="Amos-Landgraf J."/>
            <person name="Schwartz D.C."/>
            <person name="Cheng Z."/>
            <person name="Lindblad-Toh K."/>
            <person name="Eichler E.E."/>
            <person name="Ponting C.P."/>
        </authorList>
    </citation>
    <scope>NUCLEOTIDE SEQUENCE [LARGE SCALE GENOMIC DNA]</scope>
    <source>
        <strain evidence="3 5">C57BL/6J</strain>
    </source>
</reference>
<organism evidence="3 5">
    <name type="scientific">Mus musculus</name>
    <name type="common">Mouse</name>
    <dbReference type="NCBI Taxonomy" id="10090"/>
    <lineage>
        <taxon>Eukaryota</taxon>
        <taxon>Metazoa</taxon>
        <taxon>Chordata</taxon>
        <taxon>Craniata</taxon>
        <taxon>Vertebrata</taxon>
        <taxon>Euteleostomi</taxon>
        <taxon>Mammalia</taxon>
        <taxon>Eutheria</taxon>
        <taxon>Euarchontoglires</taxon>
        <taxon>Glires</taxon>
        <taxon>Rodentia</taxon>
        <taxon>Myomorpha</taxon>
        <taxon>Muroidea</taxon>
        <taxon>Muridae</taxon>
        <taxon>Murinae</taxon>
        <taxon>Mus</taxon>
        <taxon>Mus</taxon>
    </lineage>
</organism>
<dbReference type="SMR" id="A0A2R8VH29"/>
<evidence type="ECO:0000313" key="5">
    <source>
        <dbReference type="Proteomes" id="UP000000589"/>
    </source>
</evidence>
<dbReference type="VEuPathDB" id="HostDB:ENSMUSG00000033220"/>
<gene>
    <name evidence="3 4" type="primary">Rac2</name>
</gene>
<dbReference type="Antibodypedia" id="25898">
    <property type="antibodies" value="391 antibodies from 34 providers"/>
</dbReference>
<dbReference type="InterPro" id="IPR003578">
    <property type="entry name" value="Small_GTPase_Rho"/>
</dbReference>
<evidence type="ECO:0000256" key="1">
    <source>
        <dbReference type="ARBA" id="ARBA00022741"/>
    </source>
</evidence>
<dbReference type="Ensembl" id="ENSMUST00000229394.2">
    <property type="protein sequence ID" value="ENSMUSP00000154826.2"/>
    <property type="gene ID" value="ENSMUSG00000033220.8"/>
</dbReference>
<keyword evidence="2" id="KW-0342">GTP-binding</keyword>
<keyword evidence="1" id="KW-0547">Nucleotide-binding</keyword>
<dbReference type="InterPro" id="IPR027417">
    <property type="entry name" value="P-loop_NTPase"/>
</dbReference>
<dbReference type="GeneTree" id="ENSGT00940000155205"/>